<evidence type="ECO:0000256" key="4">
    <source>
        <dbReference type="ARBA" id="ARBA00022691"/>
    </source>
</evidence>
<dbReference type="SFLD" id="SFLDG01386">
    <property type="entry name" value="main_SPASM_domain-containing"/>
    <property type="match status" value="1"/>
</dbReference>
<evidence type="ECO:0000313" key="17">
    <source>
        <dbReference type="EMBL" id="QTA37366.1"/>
    </source>
</evidence>
<evidence type="ECO:0000256" key="3">
    <source>
        <dbReference type="ARBA" id="ARBA00022485"/>
    </source>
</evidence>
<dbReference type="SUPFAM" id="SSF90123">
    <property type="entry name" value="ABC transporter transmembrane region"/>
    <property type="match status" value="1"/>
</dbReference>
<feature type="transmembrane region" description="Helical" evidence="13">
    <location>
        <begin position="572"/>
        <end position="592"/>
    </location>
</feature>
<dbReference type="InterPro" id="IPR039421">
    <property type="entry name" value="Type_1_exporter"/>
</dbReference>
<feature type="transmembrane region" description="Helical" evidence="13">
    <location>
        <begin position="471"/>
        <end position="492"/>
    </location>
</feature>
<dbReference type="PANTHER" id="PTHR43394:SF1">
    <property type="entry name" value="ATP-BINDING CASSETTE SUB-FAMILY B MEMBER 10, MITOCHONDRIAL"/>
    <property type="match status" value="1"/>
</dbReference>
<keyword evidence="18" id="KW-1185">Reference proteome</keyword>
<evidence type="ECO:0000256" key="9">
    <source>
        <dbReference type="ARBA" id="ARBA00022989"/>
    </source>
</evidence>
<evidence type="ECO:0000256" key="11">
    <source>
        <dbReference type="ARBA" id="ARBA00023014"/>
    </source>
</evidence>
<feature type="domain" description="Radical SAM core" evidence="16">
    <location>
        <begin position="65"/>
        <end position="287"/>
    </location>
</feature>
<keyword evidence="4" id="KW-0949">S-adenosyl-L-methionine</keyword>
<dbReference type="SUPFAM" id="SSF102114">
    <property type="entry name" value="Radical SAM enzymes"/>
    <property type="match status" value="1"/>
</dbReference>
<dbReference type="RefSeq" id="WP_207566091.1">
    <property type="nucleotide sequence ID" value="NZ_CP071446.1"/>
</dbReference>
<keyword evidence="9 13" id="KW-1133">Transmembrane helix</keyword>
<dbReference type="Pfam" id="PF00664">
    <property type="entry name" value="ABC_membrane"/>
    <property type="match status" value="1"/>
</dbReference>
<dbReference type="InterPro" id="IPR003439">
    <property type="entry name" value="ABC_transporter-like_ATP-bd"/>
</dbReference>
<keyword evidence="12 13" id="KW-0472">Membrane</keyword>
<dbReference type="InterPro" id="IPR011527">
    <property type="entry name" value="ABC1_TM_dom"/>
</dbReference>
<dbReference type="Pfam" id="PF00005">
    <property type="entry name" value="ABC_tran"/>
    <property type="match status" value="1"/>
</dbReference>
<organism evidence="17 18">
    <name type="scientific">Thermosipho ferrireducens</name>
    <dbReference type="NCBI Taxonomy" id="2571116"/>
    <lineage>
        <taxon>Bacteria</taxon>
        <taxon>Thermotogati</taxon>
        <taxon>Thermotogota</taxon>
        <taxon>Thermotogae</taxon>
        <taxon>Thermotogales</taxon>
        <taxon>Fervidobacteriaceae</taxon>
        <taxon>Thermosipho</taxon>
    </lineage>
</organism>
<dbReference type="InterPro" id="IPR000385">
    <property type="entry name" value="MoaA_NifB_PqqE_Fe-S-bd_CS"/>
</dbReference>
<dbReference type="SFLD" id="SFLDS00029">
    <property type="entry name" value="Radical_SAM"/>
    <property type="match status" value="1"/>
</dbReference>
<dbReference type="CDD" id="cd01335">
    <property type="entry name" value="Radical_SAM"/>
    <property type="match status" value="1"/>
</dbReference>
<keyword evidence="6" id="KW-0479">Metal-binding</keyword>
<dbReference type="Gene3D" id="3.20.20.70">
    <property type="entry name" value="Aldolase class I"/>
    <property type="match status" value="1"/>
</dbReference>
<dbReference type="SFLD" id="SFLDG01387">
    <property type="entry name" value="BtrN-like_SPASM_domain_contain"/>
    <property type="match status" value="1"/>
</dbReference>
<dbReference type="Pfam" id="PF13186">
    <property type="entry name" value="SPASM"/>
    <property type="match status" value="1"/>
</dbReference>
<dbReference type="GO" id="GO:0005524">
    <property type="term" value="F:ATP binding"/>
    <property type="evidence" value="ECO:0007669"/>
    <property type="project" value="UniProtKB-KW"/>
</dbReference>
<dbReference type="InterPro" id="IPR036640">
    <property type="entry name" value="ABC1_TM_sf"/>
</dbReference>
<keyword evidence="11" id="KW-0411">Iron-sulfur</keyword>
<dbReference type="EMBL" id="CP071446">
    <property type="protein sequence ID" value="QTA37366.1"/>
    <property type="molecule type" value="Genomic_DNA"/>
</dbReference>
<dbReference type="Gene3D" id="3.40.50.300">
    <property type="entry name" value="P-loop containing nucleotide triphosphate hydrolases"/>
    <property type="match status" value="1"/>
</dbReference>
<dbReference type="PROSITE" id="PS00211">
    <property type="entry name" value="ABC_TRANSPORTER_1"/>
    <property type="match status" value="1"/>
</dbReference>
<dbReference type="InterPro" id="IPR017871">
    <property type="entry name" value="ABC_transporter-like_CS"/>
</dbReference>
<feature type="transmembrane region" description="Helical" evidence="13">
    <location>
        <begin position="431"/>
        <end position="451"/>
    </location>
</feature>
<evidence type="ECO:0000256" key="10">
    <source>
        <dbReference type="ARBA" id="ARBA00023004"/>
    </source>
</evidence>
<dbReference type="SMART" id="SM00382">
    <property type="entry name" value="AAA"/>
    <property type="match status" value="1"/>
</dbReference>
<sequence>MKEIGEIFSELYSIEFDCLIDDLKFLVNKYKEANILSILHERLSSSFKKNCEEFIFIPENDSTKLIPMKITSIAFAITNFCPLNCNYCYGNFGKIKRDFLPAEVVKGVIIDAGKLGNIRYVSITGGEPLMHEELPEIIEFLEDRNIFYEISTKGVFINETLIKKLKKSGLREIQISLDSMNPNTWAKITRMSVSEFKEVIETMLLLKKYHINIRIRITLSKDNFEDLDYTLKELRFFNPETIRISSLIPVGRGSVENTLDKLETLEALNVIKKYEQIYNVQIGIYRYVSDAFCGGLKTSLYITPNGDVYPCDMLYGLENDSLFKIGNIYENSIREIWFSEKANNFRTNKNIVKCQSCEDFTICGGGCRAVAYSYFKDFYEPVPYCSRIYMGTKERFLVGNNEVKGGIEMEENKSVKRFLRTFFRRYWKRQVVTSILVIIESGGGILIPLVFKQIIDKAIPSGDYKILLNYILGLMGLLLLATIFSYLGEVWFEFTAIKVKKDLQREIINKFMRVPFKYFMTNKVGEQVSKLISDIEQVGILASQFFPIIFLALTQIFGILAIMFFLNWKLALLPITLMVISWFGIMIVNVKAEKLSQKERKKFGVLSDVILNILENIKILKIIHPLNWINKHFEKFQEDYIQTKKTFTRVIKLAAVLGNTIFGIIALALFWYGGYQILNGKMTLGVLIAFWAYMQALANPIQLLMQANVTYRSSYGSISRIKEILEYEEEKTEKEEIADMKIRKLELKNIKFKYKEKEILKGINMKLEEGKSYALVGKSGVGKTTTLNILTGLYRSSSGNIIVNDKDWTEKLTILRKKIGFVEQSPVFFKYCTIKENILMGRDIPDEEFEKIINETGVSRFVENFPQKIDTLLGEVNISGGQKQLLALARALVGTPDVLVLDEFTANVDSKTEEEIHKILHNEREKGKIILFVAHRLSTIQNSDKVFLLDDGKIEAEGPHGELINASEKYRKLISLQMIS</sequence>
<gene>
    <name evidence="17" type="ORF">JYK00_06385</name>
</gene>
<dbReference type="PROSITE" id="PS50929">
    <property type="entry name" value="ABC_TM1F"/>
    <property type="match status" value="1"/>
</dbReference>
<comment type="subcellular location">
    <subcellularLocation>
        <location evidence="2">Cell membrane</location>
        <topology evidence="2">Multi-pass membrane protein</topology>
    </subcellularLocation>
</comment>
<evidence type="ECO:0000256" key="1">
    <source>
        <dbReference type="ARBA" id="ARBA00001966"/>
    </source>
</evidence>
<dbReference type="InterPro" id="IPR027417">
    <property type="entry name" value="P-loop_NTPase"/>
</dbReference>
<accession>A0ABX7S7W0</accession>
<keyword evidence="8 17" id="KW-0067">ATP-binding</keyword>
<evidence type="ECO:0000256" key="12">
    <source>
        <dbReference type="ARBA" id="ARBA00023136"/>
    </source>
</evidence>
<reference evidence="17 18" key="1">
    <citation type="submission" date="2021-03" db="EMBL/GenBank/DDBJ databases">
        <title>Thermosipho ferrireducens sp.nov., an anaerobic thermophilic iron-reducing bacterium isolated from a deep-sea hydrothermal sulfide deposits.</title>
        <authorList>
            <person name="Zeng X."/>
            <person name="Chen Y."/>
            <person name="Shao Z."/>
        </authorList>
    </citation>
    <scope>NUCLEOTIDE SEQUENCE [LARGE SCALE GENOMIC DNA]</scope>
    <source>
        <strain evidence="17 18">JL129W03</strain>
    </source>
</reference>
<dbReference type="InterPro" id="IPR003593">
    <property type="entry name" value="AAA+_ATPase"/>
</dbReference>
<dbReference type="SFLD" id="SFLDG01067">
    <property type="entry name" value="SPASM/twitch_domain_containing"/>
    <property type="match status" value="1"/>
</dbReference>
<evidence type="ECO:0000259" key="16">
    <source>
        <dbReference type="PROSITE" id="PS51918"/>
    </source>
</evidence>
<evidence type="ECO:0000256" key="13">
    <source>
        <dbReference type="SAM" id="Phobius"/>
    </source>
</evidence>
<dbReference type="CDD" id="cd07346">
    <property type="entry name" value="ABC_6TM_exporters"/>
    <property type="match status" value="1"/>
</dbReference>
<evidence type="ECO:0000256" key="8">
    <source>
        <dbReference type="ARBA" id="ARBA00022840"/>
    </source>
</evidence>
<dbReference type="InterPro" id="IPR013785">
    <property type="entry name" value="Aldolase_TIM"/>
</dbReference>
<dbReference type="Proteomes" id="UP000671862">
    <property type="component" value="Chromosome"/>
</dbReference>
<dbReference type="PANTHER" id="PTHR43394">
    <property type="entry name" value="ATP-DEPENDENT PERMEASE MDL1, MITOCHONDRIAL"/>
    <property type="match status" value="1"/>
</dbReference>
<proteinExistence type="predicted"/>
<feature type="transmembrane region" description="Helical" evidence="13">
    <location>
        <begin position="650"/>
        <end position="672"/>
    </location>
</feature>
<evidence type="ECO:0000256" key="7">
    <source>
        <dbReference type="ARBA" id="ARBA00022741"/>
    </source>
</evidence>
<dbReference type="Gene3D" id="1.20.1560.10">
    <property type="entry name" value="ABC transporter type 1, transmembrane domain"/>
    <property type="match status" value="1"/>
</dbReference>
<dbReference type="InterPro" id="IPR058240">
    <property type="entry name" value="rSAM_sf"/>
</dbReference>
<evidence type="ECO:0000256" key="2">
    <source>
        <dbReference type="ARBA" id="ARBA00004651"/>
    </source>
</evidence>
<name>A0ABX7S7W0_9BACT</name>
<dbReference type="SMART" id="SM00729">
    <property type="entry name" value="Elp3"/>
    <property type="match status" value="1"/>
</dbReference>
<dbReference type="NCBIfam" id="TIGR04085">
    <property type="entry name" value="rSAM_more_4Fe4S"/>
    <property type="match status" value="1"/>
</dbReference>
<dbReference type="PROSITE" id="PS01305">
    <property type="entry name" value="MOAA_NIFB_PQQE"/>
    <property type="match status" value="1"/>
</dbReference>
<dbReference type="InterPro" id="IPR006638">
    <property type="entry name" value="Elp3/MiaA/NifB-like_rSAM"/>
</dbReference>
<dbReference type="InterPro" id="IPR034391">
    <property type="entry name" value="AdoMet-like_SPASM_containing"/>
</dbReference>
<evidence type="ECO:0000259" key="15">
    <source>
        <dbReference type="PROSITE" id="PS50929"/>
    </source>
</evidence>
<feature type="domain" description="ABC transporter" evidence="14">
    <location>
        <begin position="745"/>
        <end position="976"/>
    </location>
</feature>
<dbReference type="PROSITE" id="PS50893">
    <property type="entry name" value="ABC_TRANSPORTER_2"/>
    <property type="match status" value="1"/>
</dbReference>
<evidence type="ECO:0000259" key="14">
    <source>
        <dbReference type="PROSITE" id="PS50893"/>
    </source>
</evidence>
<dbReference type="Pfam" id="PF04055">
    <property type="entry name" value="Radical_SAM"/>
    <property type="match status" value="1"/>
</dbReference>
<feature type="domain" description="ABC transmembrane type-1" evidence="15">
    <location>
        <begin position="431"/>
        <end position="713"/>
    </location>
</feature>
<keyword evidence="7" id="KW-0547">Nucleotide-binding</keyword>
<dbReference type="InterPro" id="IPR023885">
    <property type="entry name" value="4Fe4S-binding_SPASM_dom"/>
</dbReference>
<comment type="cofactor">
    <cofactor evidence="1">
        <name>[4Fe-4S] cluster</name>
        <dbReference type="ChEBI" id="CHEBI:49883"/>
    </cofactor>
</comment>
<evidence type="ECO:0000256" key="5">
    <source>
        <dbReference type="ARBA" id="ARBA00022692"/>
    </source>
</evidence>
<keyword evidence="5 13" id="KW-0812">Transmembrane</keyword>
<keyword evidence="3" id="KW-0004">4Fe-4S</keyword>
<protein>
    <submittedName>
        <fullName evidence="17">ATP-binding cassette domain-containing protein</fullName>
    </submittedName>
</protein>
<feature type="transmembrane region" description="Helical" evidence="13">
    <location>
        <begin position="545"/>
        <end position="566"/>
    </location>
</feature>
<evidence type="ECO:0000313" key="18">
    <source>
        <dbReference type="Proteomes" id="UP000671862"/>
    </source>
</evidence>
<keyword evidence="10" id="KW-0408">Iron</keyword>
<dbReference type="InterPro" id="IPR007197">
    <property type="entry name" value="rSAM"/>
</dbReference>
<evidence type="ECO:0000256" key="6">
    <source>
        <dbReference type="ARBA" id="ARBA00022723"/>
    </source>
</evidence>
<dbReference type="SUPFAM" id="SSF52540">
    <property type="entry name" value="P-loop containing nucleoside triphosphate hydrolases"/>
    <property type="match status" value="1"/>
</dbReference>
<dbReference type="PROSITE" id="PS51918">
    <property type="entry name" value="RADICAL_SAM"/>
    <property type="match status" value="1"/>
</dbReference>